<protein>
    <submittedName>
        <fullName evidence="1">PepSY domain-containing protein</fullName>
    </submittedName>
</protein>
<evidence type="ECO:0000313" key="2">
    <source>
        <dbReference type="Proteomes" id="UP001076464"/>
    </source>
</evidence>
<evidence type="ECO:0000313" key="1">
    <source>
        <dbReference type="EMBL" id="MCY4747154.1"/>
    </source>
</evidence>
<comment type="caution">
    <text evidence="1">The sequence shown here is derived from an EMBL/GenBank/DDBJ whole genome shotgun (WGS) entry which is preliminary data.</text>
</comment>
<name>A0ACC6CFJ2_9BURK</name>
<gene>
    <name evidence="1" type="ORF">NYO99_19430</name>
</gene>
<sequence>MSNNASSSALNRLFWRVHFWAGLISAPIILFAALTGLLYVFTPQIEAWRHADVDRVTVGSQRLPLDAQVAAALGAAPDAALRYVVPAHAADDSTQVWLRAPHAHHGAGEHDHGLPSGSIVYVNPYTGQVLGQLQEMERFKTWAKKLHSNALQGDGWRWLIELGASWMLVLFATGLVMWWPQPQARGGDGWRALVPRWGRGRATWRDLHAIVAIALGLVLAVVLVTGLTWAEHSGKRFRAMQTALGQDAPKAPKSLRSAPGDAPQLSWQAVLERSRAQAPDIAMQITPPAGANGVWRVENFDRTQPTGRFSLALDARSGATLFASGWERLPALARATAVGIPFHRGEFGLWNQALLALAALAAVFSVVSGLVMWWQRRPRGKVGAPSLPNRHLKQAPLWLWPVMAGLAYAMPVFGWSLLVMLALEALARLWPVARAAG</sequence>
<proteinExistence type="predicted"/>
<reference evidence="1" key="1">
    <citation type="submission" date="2022-08" db="EMBL/GenBank/DDBJ databases">
        <title>Genome sequencing of Pelomonas sp. UHG3.</title>
        <authorList>
            <person name="So Y."/>
        </authorList>
    </citation>
    <scope>NUCLEOTIDE SEQUENCE</scope>
    <source>
        <strain evidence="1">UHG3</strain>
    </source>
</reference>
<dbReference type="Proteomes" id="UP001076464">
    <property type="component" value="Unassembled WGS sequence"/>
</dbReference>
<keyword evidence="2" id="KW-1185">Reference proteome</keyword>
<dbReference type="EMBL" id="JAPPUY010000005">
    <property type="protein sequence ID" value="MCY4747154.1"/>
    <property type="molecule type" value="Genomic_DNA"/>
</dbReference>
<organism evidence="1 2">
    <name type="scientific">Roseateles hydrophilus</name>
    <dbReference type="NCBI Taxonomy" id="2975054"/>
    <lineage>
        <taxon>Bacteria</taxon>
        <taxon>Pseudomonadati</taxon>
        <taxon>Pseudomonadota</taxon>
        <taxon>Betaproteobacteria</taxon>
        <taxon>Burkholderiales</taxon>
        <taxon>Sphaerotilaceae</taxon>
        <taxon>Roseateles</taxon>
    </lineage>
</organism>
<accession>A0ACC6CFJ2</accession>